<sequence>MDAVEFVRRSGGVVRGARLKEEGLSWRAVAEAVDGGHLLRIRRSWLALPDADPTLRAAARAGVIVSCLSAAEHRGLWVARGRGMHVAAAPHAGRIDVAAGTRVHRSRPAVPRHPDALVDALENVLVLVATCIPREEALVVWESALNKHLVSREALTRLDLPGRARSILEEVQPFADSGLETIIVVRLRWLGLRLLPQAFLHGHRVDLLIGERLVLQIDGAHHVGAQRAEDIRHDAVLTLNGYHVIRVGYHQVMDDWPSVQYLITRAVAQGLHLARRR</sequence>
<reference evidence="2 3" key="1">
    <citation type="journal article" date="2016" name="Front. Microbiol.">
        <title>Genomic Resource of Rice Seed Associated Bacteria.</title>
        <authorList>
            <person name="Midha S."/>
            <person name="Bansal K."/>
            <person name="Sharma S."/>
            <person name="Kumar N."/>
            <person name="Patil P.P."/>
            <person name="Chaudhry V."/>
            <person name="Patil P.B."/>
        </authorList>
    </citation>
    <scope>NUCLEOTIDE SEQUENCE [LARGE SCALE GENOMIC DNA]</scope>
    <source>
        <strain evidence="2 3">RSA3</strain>
    </source>
</reference>
<evidence type="ECO:0000313" key="2">
    <source>
        <dbReference type="EMBL" id="KTS11276.1"/>
    </source>
</evidence>
<dbReference type="PATRIC" id="fig|2033.7.peg.2880"/>
<accession>A0A147F6K6</accession>
<keyword evidence="2" id="KW-0378">Hydrolase</keyword>
<keyword evidence="2" id="KW-0347">Helicase</keyword>
<protein>
    <submittedName>
        <fullName evidence="2">DNA/RNA helicase</fullName>
    </submittedName>
</protein>
<gene>
    <name evidence="2" type="ORF">RSA3_10640</name>
</gene>
<evidence type="ECO:0000313" key="3">
    <source>
        <dbReference type="Proteomes" id="UP000072189"/>
    </source>
</evidence>
<dbReference type="EMBL" id="LDRV01000065">
    <property type="protein sequence ID" value="KTS11276.1"/>
    <property type="molecule type" value="Genomic_DNA"/>
</dbReference>
<dbReference type="InterPro" id="IPR007569">
    <property type="entry name" value="DUF559"/>
</dbReference>
<dbReference type="Pfam" id="PF04480">
    <property type="entry name" value="DUF559"/>
    <property type="match status" value="1"/>
</dbReference>
<name>A0A147F6K6_MICTE</name>
<feature type="domain" description="DUF559" evidence="1">
    <location>
        <begin position="188"/>
        <end position="266"/>
    </location>
</feature>
<evidence type="ECO:0000259" key="1">
    <source>
        <dbReference type="Pfam" id="PF04480"/>
    </source>
</evidence>
<dbReference type="GO" id="GO:0004386">
    <property type="term" value="F:helicase activity"/>
    <property type="evidence" value="ECO:0007669"/>
    <property type="project" value="UniProtKB-KW"/>
</dbReference>
<keyword evidence="2" id="KW-0547">Nucleotide-binding</keyword>
<dbReference type="Proteomes" id="UP000072189">
    <property type="component" value="Unassembled WGS sequence"/>
</dbReference>
<proteinExistence type="predicted"/>
<dbReference type="Gene3D" id="3.40.960.10">
    <property type="entry name" value="VSR Endonuclease"/>
    <property type="match status" value="1"/>
</dbReference>
<organism evidence="2 3">
    <name type="scientific">Microbacterium testaceum</name>
    <name type="common">Aureobacterium testaceum</name>
    <name type="synonym">Brevibacterium testaceum</name>
    <dbReference type="NCBI Taxonomy" id="2033"/>
    <lineage>
        <taxon>Bacteria</taxon>
        <taxon>Bacillati</taxon>
        <taxon>Actinomycetota</taxon>
        <taxon>Actinomycetes</taxon>
        <taxon>Micrococcales</taxon>
        <taxon>Microbacteriaceae</taxon>
        <taxon>Microbacterium</taxon>
    </lineage>
</organism>
<dbReference type="AlphaFoldDB" id="A0A147F6K6"/>
<keyword evidence="2" id="KW-0067">ATP-binding</keyword>
<comment type="caution">
    <text evidence="2">The sequence shown here is derived from an EMBL/GenBank/DDBJ whole genome shotgun (WGS) entry which is preliminary data.</text>
</comment>